<feature type="chain" id="PRO_5004081755" evidence="2">
    <location>
        <begin position="21"/>
        <end position="133"/>
    </location>
</feature>
<evidence type="ECO:0000313" key="4">
    <source>
        <dbReference type="Proteomes" id="UP000011910"/>
    </source>
</evidence>
<name>M7N0X7_9BACT</name>
<feature type="signal peptide" evidence="2">
    <location>
        <begin position="1"/>
        <end position="20"/>
    </location>
</feature>
<dbReference type="EMBL" id="AODQ01000063">
    <property type="protein sequence ID" value="EMR02318.1"/>
    <property type="molecule type" value="Genomic_DNA"/>
</dbReference>
<dbReference type="AlphaFoldDB" id="M7N0X7"/>
<reference evidence="3 4" key="1">
    <citation type="journal article" date="2013" name="Genome Announc.">
        <title>Draft Genome Sequence of Cesiribacter andamanensis Strain AMV16T, Isolated from a Soil Sample from a Mud Volcano in the Andaman Islands, India.</title>
        <authorList>
            <person name="Shivaji S."/>
            <person name="Ara S."/>
            <person name="Begum Z."/>
            <person name="Srinivas T.N."/>
            <person name="Singh A."/>
            <person name="Kumar Pinnaka A."/>
        </authorList>
    </citation>
    <scope>NUCLEOTIDE SEQUENCE [LARGE SCALE GENOMIC DNA]</scope>
    <source>
        <strain evidence="3 4">AMV16</strain>
    </source>
</reference>
<protein>
    <submittedName>
        <fullName evidence="3">Uncharacterized protein</fullName>
    </submittedName>
</protein>
<dbReference type="Proteomes" id="UP000011910">
    <property type="component" value="Unassembled WGS sequence"/>
</dbReference>
<accession>M7N0X7</accession>
<organism evidence="3 4">
    <name type="scientific">Cesiribacter andamanensis AMV16</name>
    <dbReference type="NCBI Taxonomy" id="1279009"/>
    <lineage>
        <taxon>Bacteria</taxon>
        <taxon>Pseudomonadati</taxon>
        <taxon>Bacteroidota</taxon>
        <taxon>Cytophagia</taxon>
        <taxon>Cytophagales</taxon>
        <taxon>Cesiribacteraceae</taxon>
        <taxon>Cesiribacter</taxon>
    </lineage>
</organism>
<evidence type="ECO:0000313" key="3">
    <source>
        <dbReference type="EMBL" id="EMR02318.1"/>
    </source>
</evidence>
<comment type="caution">
    <text evidence="3">The sequence shown here is derived from an EMBL/GenBank/DDBJ whole genome shotgun (WGS) entry which is preliminary data.</text>
</comment>
<dbReference type="RefSeq" id="WP_009195945.1">
    <property type="nucleotide sequence ID" value="NZ_AODQ01000063.1"/>
</dbReference>
<proteinExistence type="predicted"/>
<evidence type="ECO:0000256" key="2">
    <source>
        <dbReference type="SAM" id="SignalP"/>
    </source>
</evidence>
<evidence type="ECO:0000256" key="1">
    <source>
        <dbReference type="SAM" id="MobiDB-lite"/>
    </source>
</evidence>
<dbReference type="OrthoDB" id="1511849at2"/>
<keyword evidence="4" id="KW-1185">Reference proteome</keyword>
<feature type="region of interest" description="Disordered" evidence="1">
    <location>
        <begin position="20"/>
        <end position="52"/>
    </location>
</feature>
<gene>
    <name evidence="3" type="ORF">ADICEAN_02555</name>
</gene>
<sequence length="133" mass="14188">MKRTALTLVALAFGMGVSFAQTTPQTEEPATETEQTVEKENMSNQQPAAPGLKTITLGELPLQVQDALNSEEFSAFTVVAVAEVPKKEGATTQYYQAALAPEEGAKPTLIVLFNDKGKAVARKEMNATEGGEE</sequence>
<keyword evidence="2" id="KW-0732">Signal</keyword>
<feature type="compositionally biased region" description="Low complexity" evidence="1">
    <location>
        <begin position="20"/>
        <end position="34"/>
    </location>
</feature>